<reference evidence="3 4" key="1">
    <citation type="journal article" date="2014" name="Genome Announc.">
        <title>Genome Sequence of the Microsporidian Species Nematocida sp1 Strain ERTm6 (ATCC PRA-372).</title>
        <authorList>
            <person name="Bakowski M.A."/>
            <person name="Priest M."/>
            <person name="Young S."/>
            <person name="Cuomo C.A."/>
            <person name="Troemel E.R."/>
        </authorList>
    </citation>
    <scope>NUCLEOTIDE SEQUENCE [LARGE SCALE GENOMIC DNA]</scope>
    <source>
        <strain evidence="3 4">ERTm6</strain>
    </source>
</reference>
<feature type="transmembrane region" description="Helical" evidence="2">
    <location>
        <begin position="26"/>
        <end position="45"/>
    </location>
</feature>
<comment type="caution">
    <text evidence="3">The sequence shown here is derived from an EMBL/GenBank/DDBJ whole genome shotgun (WGS) entry which is preliminary data.</text>
</comment>
<dbReference type="RefSeq" id="XP_052905090.1">
    <property type="nucleotide sequence ID" value="XM_053048330.1"/>
</dbReference>
<dbReference type="EMBL" id="AKIJ01000002">
    <property type="protein sequence ID" value="KFG26535.1"/>
    <property type="molecule type" value="Genomic_DNA"/>
</dbReference>
<proteinExistence type="predicted"/>
<dbReference type="AlphaFoldDB" id="A0A086J317"/>
<feature type="compositionally biased region" description="Acidic residues" evidence="1">
    <location>
        <begin position="83"/>
        <end position="95"/>
    </location>
</feature>
<evidence type="ECO:0000256" key="2">
    <source>
        <dbReference type="SAM" id="Phobius"/>
    </source>
</evidence>
<evidence type="ECO:0000313" key="3">
    <source>
        <dbReference type="EMBL" id="KFG26535.1"/>
    </source>
</evidence>
<dbReference type="GeneID" id="77675658"/>
<protein>
    <submittedName>
        <fullName evidence="3">Uncharacterized protein</fullName>
    </submittedName>
</protein>
<gene>
    <name evidence="3" type="ORF">NESG_00685</name>
</gene>
<dbReference type="HOGENOM" id="CLU_804338_0_0_1"/>
<keyword evidence="2" id="KW-0812">Transmembrane</keyword>
<keyword evidence="2" id="KW-1133">Transmembrane helix</keyword>
<accession>A0A086J317</accession>
<dbReference type="Proteomes" id="UP000054524">
    <property type="component" value="Unassembled WGS sequence"/>
</dbReference>
<keyword evidence="2" id="KW-0472">Membrane</keyword>
<feature type="region of interest" description="Disordered" evidence="1">
    <location>
        <begin position="71"/>
        <end position="119"/>
    </location>
</feature>
<name>A0A086J317_NEMA1</name>
<sequence>MFEEILKYRYSRGLAKYNRIKPFNQGILKVVIYMVLICIYLNTVYSSAVKIDCLKKNERSRLEIVDVSEEFSSEDKETVTEPIVEDPDDDDDSSVDDSPYPYGLLELESTDDSSEGREAEMNNPIVEEPAINGNQGVDAAVGIERATSSPTATEYWEAINSNASLIEYIEIIKKDYKAYKRRVPEVDDNVKNLDTLEDLTEEQKAPYMEIMHQFKLNLHAVHCALYRLLKDVEKCSNEDIKKPFKSTEEPLEEDFEAAFTRRFGEPLNLVTPLECYALAARQIFMLIQKAFDDLNYVNNIITSLEPNRIISYMDRVKNWCSRLTDNTGELHRLSIRPIYSNPSIE</sequence>
<organism evidence="3 4">
    <name type="scientific">Nematocida ausubeli (strain ATCC PRA-371 / ERTm2)</name>
    <name type="common">Nematode killer fungus</name>
    <dbReference type="NCBI Taxonomy" id="1913371"/>
    <lineage>
        <taxon>Eukaryota</taxon>
        <taxon>Fungi</taxon>
        <taxon>Fungi incertae sedis</taxon>
        <taxon>Microsporidia</taxon>
        <taxon>Nematocida</taxon>
    </lineage>
</organism>
<evidence type="ECO:0000313" key="4">
    <source>
        <dbReference type="Proteomes" id="UP000054524"/>
    </source>
</evidence>
<evidence type="ECO:0000256" key="1">
    <source>
        <dbReference type="SAM" id="MobiDB-lite"/>
    </source>
</evidence>
<keyword evidence="4" id="KW-1185">Reference proteome</keyword>